<dbReference type="Proteomes" id="UP001458880">
    <property type="component" value="Unassembled WGS sequence"/>
</dbReference>
<dbReference type="EMBL" id="JASPKY010000134">
    <property type="protein sequence ID" value="KAK9731352.1"/>
    <property type="molecule type" value="Genomic_DNA"/>
</dbReference>
<reference evidence="1 2" key="1">
    <citation type="journal article" date="2024" name="BMC Genomics">
        <title>De novo assembly and annotation of Popillia japonica's genome with initial clues to its potential as an invasive pest.</title>
        <authorList>
            <person name="Cucini C."/>
            <person name="Boschi S."/>
            <person name="Funari R."/>
            <person name="Cardaioli E."/>
            <person name="Iannotti N."/>
            <person name="Marturano G."/>
            <person name="Paoli F."/>
            <person name="Bruttini M."/>
            <person name="Carapelli A."/>
            <person name="Frati F."/>
            <person name="Nardi F."/>
        </authorList>
    </citation>
    <scope>NUCLEOTIDE SEQUENCE [LARGE SCALE GENOMIC DNA]</scope>
    <source>
        <strain evidence="1">DMR45628</strain>
    </source>
</reference>
<dbReference type="AlphaFoldDB" id="A0AAW1LBQ6"/>
<evidence type="ECO:0000313" key="2">
    <source>
        <dbReference type="Proteomes" id="UP001458880"/>
    </source>
</evidence>
<comment type="caution">
    <text evidence="1">The sequence shown here is derived from an EMBL/GenBank/DDBJ whole genome shotgun (WGS) entry which is preliminary data.</text>
</comment>
<organism evidence="1 2">
    <name type="scientific">Popillia japonica</name>
    <name type="common">Japanese beetle</name>
    <dbReference type="NCBI Taxonomy" id="7064"/>
    <lineage>
        <taxon>Eukaryota</taxon>
        <taxon>Metazoa</taxon>
        <taxon>Ecdysozoa</taxon>
        <taxon>Arthropoda</taxon>
        <taxon>Hexapoda</taxon>
        <taxon>Insecta</taxon>
        <taxon>Pterygota</taxon>
        <taxon>Neoptera</taxon>
        <taxon>Endopterygota</taxon>
        <taxon>Coleoptera</taxon>
        <taxon>Polyphaga</taxon>
        <taxon>Scarabaeiformia</taxon>
        <taxon>Scarabaeidae</taxon>
        <taxon>Rutelinae</taxon>
        <taxon>Popillia</taxon>
    </lineage>
</organism>
<accession>A0AAW1LBQ6</accession>
<name>A0AAW1LBQ6_POPJA</name>
<proteinExistence type="predicted"/>
<gene>
    <name evidence="1" type="ORF">QE152_g13770</name>
</gene>
<protein>
    <submittedName>
        <fullName evidence="1">Uncharacterized protein</fullName>
    </submittedName>
</protein>
<sequence length="140" mass="16488">MRHLGRLTPPYNPDMSQKVDIVKQLFSTEKRTRQRGRCQVVEVSLFKKQELTSAVKKKAERQMPSCRTLYKLTKIVYFKYLNVIVKRLLEGNDIIYLQYRNIEGHTRAHVWVDVNVTTRRQAFIDDVSTDLKHPAGKGRR</sequence>
<keyword evidence="2" id="KW-1185">Reference proteome</keyword>
<evidence type="ECO:0000313" key="1">
    <source>
        <dbReference type="EMBL" id="KAK9731352.1"/>
    </source>
</evidence>